<feature type="chain" id="PRO_5017265647" description="Porin" evidence="1">
    <location>
        <begin position="23"/>
        <end position="361"/>
    </location>
</feature>
<keyword evidence="3" id="KW-1185">Reference proteome</keyword>
<dbReference type="Proteomes" id="UP000266258">
    <property type="component" value="Unassembled WGS sequence"/>
</dbReference>
<evidence type="ECO:0008006" key="4">
    <source>
        <dbReference type="Google" id="ProtNLM"/>
    </source>
</evidence>
<gene>
    <name evidence="2" type="ORF">CJP74_06360</name>
</gene>
<feature type="signal peptide" evidence="1">
    <location>
        <begin position="1"/>
        <end position="22"/>
    </location>
</feature>
<sequence>MKNKITVISSILFSLTSVSAHALTFNYNDNLALDLNARLQFSALNFSDDYYPNLDGFKHSFIAITPYYKINNAYIGATYVGRYALDTSNNLRREDNAKFSSSQYYVFVKSPELGQTSIGKTSGVLEDFFLGAQNFGISSTNFLPLSLDVYHQGMWKYVSSKNKYYDYGFSFVHNAKSDYGAYSQIAGNINWNFSLSERQNLKVLALYGSQKQVVTDENRFKTHPYALGLAYSFDKYFEVKAVGYRAHERVYNFAESTNYKNNVYGVIYSLNVKPVDYLDLYARYIYNKVDNKNEVETTSLSGVNVASNNSFKQRVITYGASVSLFKYGFVYVDHSRILENASNDANTTSYNFTQVGWGVQF</sequence>
<evidence type="ECO:0000256" key="1">
    <source>
        <dbReference type="SAM" id="SignalP"/>
    </source>
</evidence>
<dbReference type="OrthoDB" id="5670205at2"/>
<protein>
    <recommendedName>
        <fullName evidence="4">Porin</fullName>
    </recommendedName>
</protein>
<organism evidence="2 3">
    <name type="scientific">Psittacicella melopsittaci</name>
    <dbReference type="NCBI Taxonomy" id="2028576"/>
    <lineage>
        <taxon>Bacteria</taxon>
        <taxon>Pseudomonadati</taxon>
        <taxon>Pseudomonadota</taxon>
        <taxon>Gammaproteobacteria</taxon>
        <taxon>Pasteurellales</taxon>
        <taxon>Psittacicellaceae</taxon>
        <taxon>Psittacicella</taxon>
    </lineage>
</organism>
<dbReference type="AlphaFoldDB" id="A0A3A1Y3B1"/>
<comment type="caution">
    <text evidence="2">The sequence shown here is derived from an EMBL/GenBank/DDBJ whole genome shotgun (WGS) entry which is preliminary data.</text>
</comment>
<proteinExistence type="predicted"/>
<dbReference type="RefSeq" id="WP_119497435.1">
    <property type="nucleotide sequence ID" value="NZ_NRJH01000054.1"/>
</dbReference>
<evidence type="ECO:0000313" key="3">
    <source>
        <dbReference type="Proteomes" id="UP000266258"/>
    </source>
</evidence>
<reference evidence="2 3" key="1">
    <citation type="submission" date="2017-08" db="EMBL/GenBank/DDBJ databases">
        <title>Reclassification of Bisgaard taxon 37 and 44.</title>
        <authorList>
            <person name="Christensen H."/>
        </authorList>
    </citation>
    <scope>NUCLEOTIDE SEQUENCE [LARGE SCALE GENOMIC DNA]</scope>
    <source>
        <strain evidence="2 3">B96_4</strain>
    </source>
</reference>
<accession>A0A3A1Y3B1</accession>
<dbReference type="SUPFAM" id="SSF56935">
    <property type="entry name" value="Porins"/>
    <property type="match status" value="1"/>
</dbReference>
<keyword evidence="1" id="KW-0732">Signal</keyword>
<name>A0A3A1Y3B1_9GAMM</name>
<evidence type="ECO:0000313" key="2">
    <source>
        <dbReference type="EMBL" id="RIY31789.1"/>
    </source>
</evidence>
<dbReference type="EMBL" id="NRJH01000054">
    <property type="protein sequence ID" value="RIY31789.1"/>
    <property type="molecule type" value="Genomic_DNA"/>
</dbReference>